<dbReference type="GO" id="GO:0031902">
    <property type="term" value="C:late endosome membrane"/>
    <property type="evidence" value="ECO:0007669"/>
    <property type="project" value="TreeGrafter"/>
</dbReference>
<dbReference type="GO" id="GO:0005886">
    <property type="term" value="C:plasma membrane"/>
    <property type="evidence" value="ECO:0007669"/>
    <property type="project" value="TreeGrafter"/>
</dbReference>
<protein>
    <recommendedName>
        <fullName evidence="3">C2H2-type domain-containing protein</fullName>
    </recommendedName>
</protein>
<reference evidence="4" key="1">
    <citation type="submission" date="2018-11" db="EMBL/GenBank/DDBJ databases">
        <authorList>
            <person name="Alioto T."/>
            <person name="Alioto T."/>
        </authorList>
    </citation>
    <scope>NUCLEOTIDE SEQUENCE</scope>
</reference>
<dbReference type="GO" id="GO:0006888">
    <property type="term" value="P:endoplasmic reticulum to Golgi vesicle-mediated transport"/>
    <property type="evidence" value="ECO:0007669"/>
    <property type="project" value="TreeGrafter"/>
</dbReference>
<dbReference type="PANTHER" id="PTHR34009">
    <property type="entry name" value="PROTEIN STAR"/>
    <property type="match status" value="1"/>
</dbReference>
<accession>A0A8B6D4B6</accession>
<dbReference type="Proteomes" id="UP000596742">
    <property type="component" value="Unassembled WGS sequence"/>
</dbReference>
<evidence type="ECO:0000256" key="1">
    <source>
        <dbReference type="PROSITE-ProRule" id="PRU00042"/>
    </source>
</evidence>
<keyword evidence="1" id="KW-0862">Zinc</keyword>
<keyword evidence="1" id="KW-0863">Zinc-finger</keyword>
<name>A0A8B6D4B6_MYTGA</name>
<comment type="caution">
    <text evidence="4">The sequence shown here is derived from an EMBL/GenBank/DDBJ whole genome shotgun (WGS) entry which is preliminary data.</text>
</comment>
<dbReference type="PROSITE" id="PS50157">
    <property type="entry name" value="ZINC_FINGER_C2H2_2"/>
    <property type="match status" value="1"/>
</dbReference>
<keyword evidence="2" id="KW-0812">Transmembrane</keyword>
<dbReference type="EMBL" id="UYJE01002739">
    <property type="protein sequence ID" value="VDI13212.1"/>
    <property type="molecule type" value="Genomic_DNA"/>
</dbReference>
<dbReference type="GO" id="GO:0005789">
    <property type="term" value="C:endoplasmic reticulum membrane"/>
    <property type="evidence" value="ECO:0007669"/>
    <property type="project" value="TreeGrafter"/>
</dbReference>
<keyword evidence="1" id="KW-0479">Metal-binding</keyword>
<dbReference type="PROSITE" id="PS00028">
    <property type="entry name" value="ZINC_FINGER_C2H2_1"/>
    <property type="match status" value="1"/>
</dbReference>
<sequence>MEGTNDFCSFSRLGDCSGHIIHFLDCQKDVVAHLRYLKVCTTGANVNEQDLILYRAGLFDVDAACRQLLLICKAHRDSLGTYWKTNSLKCAYPVHTTKCKGDRAIDFKTSKELFFLYQSLIPVGSGICKPCRTSHPHVISTRSQMYRTTSCGDDTESIELANLDIYHEDDKDDSCNNHTSTKDYEYATEKEENFTSASQTSDCASYFFPTQSTATLSSHEEWEPEMSCLEKVNAVIKLVSDGSFPLLRYWKCQKLLEKERERNETGDVEDNIEEINEQNTEENAASHDQMNETDDYTCGECGLTFVSLHEYNIHQDIGNHNIRHADRVKTFWSSKCTNIKESMTSVFSKATDDQTPQTKTQCSLHSGWSLKGRRMNKRFSIAVKDYLLNLFMEGEQTGRKYTPTEASKKIRADEIVTMIRGNKSSIPSIIGTVTVFLLLLFIYLNYTSSSEAQLSMKSLTPSYPYTRRKLIKHIDFKPDTFKQTVDPHFDFRRTTQELIDQQSSMYDKQMISIIRNYIIYQPTLEGYRLDNKYQFDVSGGQSAAVDNILRFKKDGFYVECCTTDGEKDSTSLFFERVRKWNGLVISPEPEKFTALQMKHRKAAIMNSCLSDSEHPVKKTITVKDKQTEIHCYPLYSIMAALERRTIDLFALDVGGIDELSIVKAIPFNKINIEILTVRFRGEIRHYKSEIQLFLESIGYDTVLKLIKEDDDSVHHLILKRRGSWITSIVFCVILTSVVSLFIYLYCKKRKSTISL</sequence>
<feature type="transmembrane region" description="Helical" evidence="2">
    <location>
        <begin position="724"/>
        <end position="745"/>
    </location>
</feature>
<dbReference type="GO" id="GO:0016197">
    <property type="term" value="P:endosomal transport"/>
    <property type="evidence" value="ECO:0007669"/>
    <property type="project" value="TreeGrafter"/>
</dbReference>
<dbReference type="PANTHER" id="PTHR34009:SF2">
    <property type="entry name" value="PROTEIN STAR"/>
    <property type="match status" value="1"/>
</dbReference>
<gene>
    <name evidence="4" type="ORF">MGAL_10B003720</name>
</gene>
<keyword evidence="2" id="KW-1133">Transmembrane helix</keyword>
<dbReference type="InterPro" id="IPR013087">
    <property type="entry name" value="Znf_C2H2_type"/>
</dbReference>
<dbReference type="GO" id="GO:0008270">
    <property type="term" value="F:zinc ion binding"/>
    <property type="evidence" value="ECO:0007669"/>
    <property type="project" value="UniProtKB-KW"/>
</dbReference>
<proteinExistence type="predicted"/>
<feature type="domain" description="C2H2-type" evidence="3">
    <location>
        <begin position="296"/>
        <end position="325"/>
    </location>
</feature>
<evidence type="ECO:0000313" key="5">
    <source>
        <dbReference type="Proteomes" id="UP000596742"/>
    </source>
</evidence>
<dbReference type="GO" id="GO:0005794">
    <property type="term" value="C:Golgi apparatus"/>
    <property type="evidence" value="ECO:0007669"/>
    <property type="project" value="TreeGrafter"/>
</dbReference>
<dbReference type="InterPro" id="IPR053202">
    <property type="entry name" value="EGF_Rcpt_Signaling_Reg"/>
</dbReference>
<dbReference type="OrthoDB" id="6357215at2759"/>
<organism evidence="4 5">
    <name type="scientific">Mytilus galloprovincialis</name>
    <name type="common">Mediterranean mussel</name>
    <dbReference type="NCBI Taxonomy" id="29158"/>
    <lineage>
        <taxon>Eukaryota</taxon>
        <taxon>Metazoa</taxon>
        <taxon>Spiralia</taxon>
        <taxon>Lophotrochozoa</taxon>
        <taxon>Mollusca</taxon>
        <taxon>Bivalvia</taxon>
        <taxon>Autobranchia</taxon>
        <taxon>Pteriomorphia</taxon>
        <taxon>Mytilida</taxon>
        <taxon>Mytiloidea</taxon>
        <taxon>Mytilidae</taxon>
        <taxon>Mytilinae</taxon>
        <taxon>Mytilus</taxon>
    </lineage>
</organism>
<keyword evidence="2" id="KW-0472">Membrane</keyword>
<evidence type="ECO:0000259" key="3">
    <source>
        <dbReference type="PROSITE" id="PS50157"/>
    </source>
</evidence>
<keyword evidence="5" id="KW-1185">Reference proteome</keyword>
<evidence type="ECO:0000313" key="4">
    <source>
        <dbReference type="EMBL" id="VDI13212.1"/>
    </source>
</evidence>
<dbReference type="AlphaFoldDB" id="A0A8B6D4B6"/>
<evidence type="ECO:0000256" key="2">
    <source>
        <dbReference type="SAM" id="Phobius"/>
    </source>
</evidence>